<feature type="short sequence motif" description="GXGXXG" evidence="4">
    <location>
        <begin position="14"/>
        <end position="19"/>
    </location>
</feature>
<gene>
    <name evidence="6" type="ORF">ABDK96_09715</name>
</gene>
<feature type="short sequence motif" description="GXSXG" evidence="4">
    <location>
        <begin position="41"/>
        <end position="45"/>
    </location>
</feature>
<evidence type="ECO:0000256" key="2">
    <source>
        <dbReference type="ARBA" id="ARBA00022963"/>
    </source>
</evidence>
<dbReference type="InterPro" id="IPR016035">
    <property type="entry name" value="Acyl_Trfase/lysoPLipase"/>
</dbReference>
<dbReference type="InterPro" id="IPR050301">
    <property type="entry name" value="NTE"/>
</dbReference>
<evidence type="ECO:0000313" key="6">
    <source>
        <dbReference type="EMBL" id="MEO9247957.1"/>
    </source>
</evidence>
<evidence type="ECO:0000256" key="3">
    <source>
        <dbReference type="ARBA" id="ARBA00023098"/>
    </source>
</evidence>
<dbReference type="Proteomes" id="UP001484097">
    <property type="component" value="Unassembled WGS sequence"/>
</dbReference>
<accession>A0ABV0IIH1</accession>
<dbReference type="Pfam" id="PF01734">
    <property type="entry name" value="Patatin"/>
    <property type="match status" value="1"/>
</dbReference>
<dbReference type="SUPFAM" id="SSF52151">
    <property type="entry name" value="FabD/lysophospholipase-like"/>
    <property type="match status" value="1"/>
</dbReference>
<dbReference type="RefSeq" id="WP_309810928.1">
    <property type="nucleotide sequence ID" value="NZ_JBDXMX010000003.1"/>
</dbReference>
<dbReference type="EMBL" id="JBDXMX010000003">
    <property type="protein sequence ID" value="MEO9247957.1"/>
    <property type="molecule type" value="Genomic_DNA"/>
</dbReference>
<comment type="caution">
    <text evidence="6">The sequence shown here is derived from an EMBL/GenBank/DDBJ whole genome shotgun (WGS) entry which is preliminary data.</text>
</comment>
<feature type="domain" description="PNPLA" evidence="5">
    <location>
        <begin position="10"/>
        <end position="181"/>
    </location>
</feature>
<evidence type="ECO:0000256" key="1">
    <source>
        <dbReference type="ARBA" id="ARBA00022801"/>
    </source>
</evidence>
<feature type="short sequence motif" description="DGA/G" evidence="4">
    <location>
        <begin position="168"/>
        <end position="170"/>
    </location>
</feature>
<sequence length="282" mass="30302">MRATSTGTAFVFAGGGNRGAVHVGQLRALFERGITPDLVVGTSVGALNGAVVARDPHPGVAHEMLEMWQTDEARAVFGQSWASQAGRVVRGRTYTLSARPLVDLISMHFPPRTRIEDLELPFVTVATSIERATEQSFDHGPLVPAVVASASVPGLLPPTIINHEHYLDGGLVASVPLGQAVRRGATTIYVLQAGQLDKQLKVPTSMVETLNVYVDITRRHSFTHAMDHVPEGVTVHVLPTGGRPRVRGLKALMSLEHTEERAELAYRASVVELDRIAGLPPA</sequence>
<dbReference type="PANTHER" id="PTHR14226:SF29">
    <property type="entry name" value="NEUROPATHY TARGET ESTERASE SWS"/>
    <property type="match status" value="1"/>
</dbReference>
<keyword evidence="3 4" id="KW-0443">Lipid metabolism</keyword>
<evidence type="ECO:0000256" key="4">
    <source>
        <dbReference type="PROSITE-ProRule" id="PRU01161"/>
    </source>
</evidence>
<feature type="active site" description="Proton acceptor" evidence="4">
    <location>
        <position position="168"/>
    </location>
</feature>
<organism evidence="6 7">
    <name type="scientific">Citricoccus nitrophenolicus</name>
    <dbReference type="NCBI Taxonomy" id="863575"/>
    <lineage>
        <taxon>Bacteria</taxon>
        <taxon>Bacillati</taxon>
        <taxon>Actinomycetota</taxon>
        <taxon>Actinomycetes</taxon>
        <taxon>Micrococcales</taxon>
        <taxon>Micrococcaceae</taxon>
        <taxon>Citricoccus</taxon>
    </lineage>
</organism>
<keyword evidence="1 4" id="KW-0378">Hydrolase</keyword>
<keyword evidence="7" id="KW-1185">Reference proteome</keyword>
<dbReference type="InterPro" id="IPR002641">
    <property type="entry name" value="PNPLA_dom"/>
</dbReference>
<dbReference type="PANTHER" id="PTHR14226">
    <property type="entry name" value="NEUROPATHY TARGET ESTERASE/SWISS CHEESE D.MELANOGASTER"/>
    <property type="match status" value="1"/>
</dbReference>
<dbReference type="Gene3D" id="3.40.1090.10">
    <property type="entry name" value="Cytosolic phospholipase A2 catalytic domain"/>
    <property type="match status" value="2"/>
</dbReference>
<reference evidence="6 7" key="1">
    <citation type="submission" date="2024-05" db="EMBL/GenBank/DDBJ databases">
        <authorList>
            <person name="Yi C."/>
        </authorList>
    </citation>
    <scope>NUCLEOTIDE SEQUENCE [LARGE SCALE GENOMIC DNA]</scope>
    <source>
        <strain evidence="6 7">XS13</strain>
    </source>
</reference>
<evidence type="ECO:0000313" key="7">
    <source>
        <dbReference type="Proteomes" id="UP001484097"/>
    </source>
</evidence>
<dbReference type="PROSITE" id="PS51635">
    <property type="entry name" value="PNPLA"/>
    <property type="match status" value="1"/>
</dbReference>
<name>A0ABV0IIH1_9MICC</name>
<keyword evidence="2 4" id="KW-0442">Lipid degradation</keyword>
<feature type="active site" description="Nucleophile" evidence="4">
    <location>
        <position position="43"/>
    </location>
</feature>
<proteinExistence type="predicted"/>
<protein>
    <submittedName>
        <fullName evidence="6">Patatin-like phospholipase family protein</fullName>
    </submittedName>
</protein>
<evidence type="ECO:0000259" key="5">
    <source>
        <dbReference type="PROSITE" id="PS51635"/>
    </source>
</evidence>